<feature type="non-terminal residue" evidence="1">
    <location>
        <position position="1"/>
    </location>
</feature>
<accession>A0A0D0B6J7</accession>
<gene>
    <name evidence="1" type="ORF">CY34DRAFT_30527</name>
</gene>
<dbReference type="STRING" id="930992.A0A0D0B6J7"/>
<keyword evidence="2" id="KW-1185">Reference proteome</keyword>
<name>A0A0D0B6J7_9AGAM</name>
<dbReference type="Proteomes" id="UP000054485">
    <property type="component" value="Unassembled WGS sequence"/>
</dbReference>
<evidence type="ECO:0000313" key="2">
    <source>
        <dbReference type="Proteomes" id="UP000054485"/>
    </source>
</evidence>
<evidence type="ECO:0000313" key="1">
    <source>
        <dbReference type="EMBL" id="KIK42107.1"/>
    </source>
</evidence>
<organism evidence="1 2">
    <name type="scientific">Suillus luteus UH-Slu-Lm8-n1</name>
    <dbReference type="NCBI Taxonomy" id="930992"/>
    <lineage>
        <taxon>Eukaryota</taxon>
        <taxon>Fungi</taxon>
        <taxon>Dikarya</taxon>
        <taxon>Basidiomycota</taxon>
        <taxon>Agaricomycotina</taxon>
        <taxon>Agaricomycetes</taxon>
        <taxon>Agaricomycetidae</taxon>
        <taxon>Boletales</taxon>
        <taxon>Suillineae</taxon>
        <taxon>Suillaceae</taxon>
        <taxon>Suillus</taxon>
    </lineage>
</organism>
<dbReference type="AlphaFoldDB" id="A0A0D0B6J7"/>
<dbReference type="HOGENOM" id="CLU_2365422_0_0_1"/>
<protein>
    <submittedName>
        <fullName evidence="1">Uncharacterized protein</fullName>
    </submittedName>
</protein>
<dbReference type="OrthoDB" id="3265377at2759"/>
<proteinExistence type="predicted"/>
<sequence>SKAQRNLAFALLRVMKDGLRFNICILKSSYSEDPGLQGRVQKCVLPHLMASYSSRFWTPRVRTTAFDKELAKEMKLLFDHKRLFFWLGLLVLIRIL</sequence>
<feature type="non-terminal residue" evidence="1">
    <location>
        <position position="96"/>
    </location>
</feature>
<dbReference type="InParanoid" id="A0A0D0B6J7"/>
<reference evidence="1 2" key="1">
    <citation type="submission" date="2014-04" db="EMBL/GenBank/DDBJ databases">
        <authorList>
            <consortium name="DOE Joint Genome Institute"/>
            <person name="Kuo A."/>
            <person name="Ruytinx J."/>
            <person name="Rineau F."/>
            <person name="Colpaert J."/>
            <person name="Kohler A."/>
            <person name="Nagy L.G."/>
            <person name="Floudas D."/>
            <person name="Copeland A."/>
            <person name="Barry K.W."/>
            <person name="Cichocki N."/>
            <person name="Veneault-Fourrey C."/>
            <person name="LaButti K."/>
            <person name="Lindquist E.A."/>
            <person name="Lipzen A."/>
            <person name="Lundell T."/>
            <person name="Morin E."/>
            <person name="Murat C."/>
            <person name="Sun H."/>
            <person name="Tunlid A."/>
            <person name="Henrissat B."/>
            <person name="Grigoriev I.V."/>
            <person name="Hibbett D.S."/>
            <person name="Martin F."/>
            <person name="Nordberg H.P."/>
            <person name="Cantor M.N."/>
            <person name="Hua S.X."/>
        </authorList>
    </citation>
    <scope>NUCLEOTIDE SEQUENCE [LARGE SCALE GENOMIC DNA]</scope>
    <source>
        <strain evidence="1 2">UH-Slu-Lm8-n1</strain>
    </source>
</reference>
<reference evidence="2" key="2">
    <citation type="submission" date="2015-01" db="EMBL/GenBank/DDBJ databases">
        <title>Evolutionary Origins and Diversification of the Mycorrhizal Mutualists.</title>
        <authorList>
            <consortium name="DOE Joint Genome Institute"/>
            <consortium name="Mycorrhizal Genomics Consortium"/>
            <person name="Kohler A."/>
            <person name="Kuo A."/>
            <person name="Nagy L.G."/>
            <person name="Floudas D."/>
            <person name="Copeland A."/>
            <person name="Barry K.W."/>
            <person name="Cichocki N."/>
            <person name="Veneault-Fourrey C."/>
            <person name="LaButti K."/>
            <person name="Lindquist E.A."/>
            <person name="Lipzen A."/>
            <person name="Lundell T."/>
            <person name="Morin E."/>
            <person name="Murat C."/>
            <person name="Riley R."/>
            <person name="Ohm R."/>
            <person name="Sun H."/>
            <person name="Tunlid A."/>
            <person name="Henrissat B."/>
            <person name="Grigoriev I.V."/>
            <person name="Hibbett D.S."/>
            <person name="Martin F."/>
        </authorList>
    </citation>
    <scope>NUCLEOTIDE SEQUENCE [LARGE SCALE GENOMIC DNA]</scope>
    <source>
        <strain evidence="2">UH-Slu-Lm8-n1</strain>
    </source>
</reference>
<dbReference type="EMBL" id="KN835248">
    <property type="protein sequence ID" value="KIK42107.1"/>
    <property type="molecule type" value="Genomic_DNA"/>
</dbReference>